<dbReference type="PANTHER" id="PTHR31170">
    <property type="entry name" value="BNAC04G53230D PROTEIN"/>
    <property type="match status" value="1"/>
</dbReference>
<evidence type="ECO:0000256" key="1">
    <source>
        <dbReference type="SAM" id="MobiDB-lite"/>
    </source>
</evidence>
<evidence type="ECO:0000313" key="2">
    <source>
        <dbReference type="EMBL" id="PKI73830.1"/>
    </source>
</evidence>
<dbReference type="InterPro" id="IPR004158">
    <property type="entry name" value="DUF247_pln"/>
</dbReference>
<feature type="region of interest" description="Disordered" evidence="1">
    <location>
        <begin position="1"/>
        <end position="23"/>
    </location>
</feature>
<dbReference type="Pfam" id="PF03140">
    <property type="entry name" value="DUF247"/>
    <property type="match status" value="1"/>
</dbReference>
<dbReference type="PANTHER" id="PTHR31170:SF25">
    <property type="entry name" value="BNAA09G04570D PROTEIN"/>
    <property type="match status" value="1"/>
</dbReference>
<accession>A0A2I0KZS4</accession>
<reference evidence="2 3" key="1">
    <citation type="submission" date="2017-11" db="EMBL/GenBank/DDBJ databases">
        <title>De-novo sequencing of pomegranate (Punica granatum L.) genome.</title>
        <authorList>
            <person name="Akparov Z."/>
            <person name="Amiraslanov A."/>
            <person name="Hajiyeva S."/>
            <person name="Abbasov M."/>
            <person name="Kaur K."/>
            <person name="Hamwieh A."/>
            <person name="Solovyev V."/>
            <person name="Salamov A."/>
            <person name="Braich B."/>
            <person name="Kosarev P."/>
            <person name="Mahmoud A."/>
            <person name="Hajiyev E."/>
            <person name="Babayeva S."/>
            <person name="Izzatullayeva V."/>
            <person name="Mammadov A."/>
            <person name="Mammadov A."/>
            <person name="Sharifova S."/>
            <person name="Ojaghi J."/>
            <person name="Eynullazada K."/>
            <person name="Bayramov B."/>
            <person name="Abdulazimova A."/>
            <person name="Shahmuradov I."/>
        </authorList>
    </citation>
    <scope>NUCLEOTIDE SEQUENCE [LARGE SCALE GENOMIC DNA]</scope>
    <source>
        <strain evidence="3">cv. AG2017</strain>
        <tissue evidence="2">Leaf</tissue>
    </source>
</reference>
<dbReference type="Proteomes" id="UP000233551">
    <property type="component" value="Unassembled WGS sequence"/>
</dbReference>
<evidence type="ECO:0000313" key="3">
    <source>
        <dbReference type="Proteomes" id="UP000233551"/>
    </source>
</evidence>
<organism evidence="2 3">
    <name type="scientific">Punica granatum</name>
    <name type="common">Pomegranate</name>
    <dbReference type="NCBI Taxonomy" id="22663"/>
    <lineage>
        <taxon>Eukaryota</taxon>
        <taxon>Viridiplantae</taxon>
        <taxon>Streptophyta</taxon>
        <taxon>Embryophyta</taxon>
        <taxon>Tracheophyta</taxon>
        <taxon>Spermatophyta</taxon>
        <taxon>Magnoliopsida</taxon>
        <taxon>eudicotyledons</taxon>
        <taxon>Gunneridae</taxon>
        <taxon>Pentapetalae</taxon>
        <taxon>rosids</taxon>
        <taxon>malvids</taxon>
        <taxon>Myrtales</taxon>
        <taxon>Lythraceae</taxon>
        <taxon>Punica</taxon>
    </lineage>
</organism>
<gene>
    <name evidence="2" type="ORF">CRG98_005814</name>
</gene>
<name>A0A2I0KZS4_PUNGR</name>
<keyword evidence="3" id="KW-1185">Reference proteome</keyword>
<dbReference type="AlphaFoldDB" id="A0A2I0KZS4"/>
<dbReference type="EMBL" id="PGOL01000250">
    <property type="protein sequence ID" value="PKI73830.1"/>
    <property type="molecule type" value="Genomic_DNA"/>
</dbReference>
<dbReference type="STRING" id="22663.A0A2I0KZS4"/>
<comment type="caution">
    <text evidence="2">The sequence shown here is derived from an EMBL/GenBank/DDBJ whole genome shotgun (WGS) entry which is preliminary data.</text>
</comment>
<protein>
    <submittedName>
        <fullName evidence="2">Uncharacterized protein</fullName>
    </submittedName>
</protein>
<proteinExistence type="predicted"/>
<sequence>MSSLNGGSRPATNTPSDTKTQIWHDNVRKILVDEFENDIVADVCAFQVPKSLSSINPEAYIPQLVSIGPYHHLRPELLEMERVKHRKGDHRSRVRDS</sequence>